<evidence type="ECO:0000313" key="3">
    <source>
        <dbReference type="Proteomes" id="UP001305414"/>
    </source>
</evidence>
<name>A0AAN7ZAN0_9PEZI</name>
<dbReference type="Proteomes" id="UP001305414">
    <property type="component" value="Unassembled WGS sequence"/>
</dbReference>
<dbReference type="PANTHER" id="PTHR28181:SF1">
    <property type="entry name" value="COLD TOLERANCE PROTEIN 1"/>
    <property type="match status" value="1"/>
</dbReference>
<comment type="caution">
    <text evidence="2">The sequence shown here is derived from an EMBL/GenBank/DDBJ whole genome shotgun (WGS) entry which is preliminary data.</text>
</comment>
<sequence length="304" mass="32903">MSTMMFFVLPIFALGAAAGCTPSRLSSIQLFIDFDGTIVTSDAYTALATAAYASLPSDSSVLQWDEIEQIYGERADAAAAAVPEPSSLEGAIAYANDVSLRDVEVWSFDWVKGMGLFETAEADKLVKYARNQTLRSGWCAFARTAQKKGAHINVVSLNWSPSWVRLVLQESSGCPDVVSRIDTYSPEILPLGVLPVSHLNHNVSLFSGGDKTKLIKGLLKDVPAARKKKVVFVSDGRADLQPLWDSPTNVGIVAGYGGSAVETFRQYGVDIWEASEGWKGFTGEKANAVYSFEDWVGVASLLWS</sequence>
<evidence type="ECO:0008006" key="4">
    <source>
        <dbReference type="Google" id="ProtNLM"/>
    </source>
</evidence>
<dbReference type="InterPro" id="IPR023214">
    <property type="entry name" value="HAD_sf"/>
</dbReference>
<dbReference type="Gene3D" id="3.40.50.1000">
    <property type="entry name" value="HAD superfamily/HAD-like"/>
    <property type="match status" value="1"/>
</dbReference>
<gene>
    <name evidence="2" type="ORF">RRF57_007790</name>
</gene>
<dbReference type="InterPro" id="IPR036412">
    <property type="entry name" value="HAD-like_sf"/>
</dbReference>
<protein>
    <recommendedName>
        <fullName evidence="4">Haloacid dehalogenase-like hydrolase</fullName>
    </recommendedName>
</protein>
<dbReference type="InterPro" id="IPR050849">
    <property type="entry name" value="HAD-like_hydrolase_phosphatase"/>
</dbReference>
<dbReference type="EMBL" id="JAWHQM010000023">
    <property type="protein sequence ID" value="KAK5632076.1"/>
    <property type="molecule type" value="Genomic_DNA"/>
</dbReference>
<reference evidence="2 3" key="1">
    <citation type="submission" date="2023-10" db="EMBL/GenBank/DDBJ databases">
        <title>Draft genome sequence of Xylaria bambusicola isolate GMP-LS, the root and basal stem rot pathogen of sugarcane in Indonesia.</title>
        <authorList>
            <person name="Selvaraj P."/>
            <person name="Muralishankar V."/>
            <person name="Muruganantham S."/>
            <person name="Sp S."/>
            <person name="Haryani S."/>
            <person name="Lau K.J.X."/>
            <person name="Naqvi N.I."/>
        </authorList>
    </citation>
    <scope>NUCLEOTIDE SEQUENCE [LARGE SCALE GENOMIC DNA]</scope>
    <source>
        <strain evidence="2">GMP-LS</strain>
    </source>
</reference>
<dbReference type="AlphaFoldDB" id="A0AAN7ZAN0"/>
<proteinExistence type="predicted"/>
<keyword evidence="3" id="KW-1185">Reference proteome</keyword>
<dbReference type="PANTHER" id="PTHR28181">
    <property type="entry name" value="UPF0655 PROTEIN YCR015C"/>
    <property type="match status" value="1"/>
</dbReference>
<evidence type="ECO:0000313" key="2">
    <source>
        <dbReference type="EMBL" id="KAK5632076.1"/>
    </source>
</evidence>
<accession>A0AAN7ZAN0</accession>
<evidence type="ECO:0000256" key="1">
    <source>
        <dbReference type="SAM" id="SignalP"/>
    </source>
</evidence>
<dbReference type="SUPFAM" id="SSF56784">
    <property type="entry name" value="HAD-like"/>
    <property type="match status" value="1"/>
</dbReference>
<feature type="chain" id="PRO_5043052857" description="Haloacid dehalogenase-like hydrolase" evidence="1">
    <location>
        <begin position="20"/>
        <end position="304"/>
    </location>
</feature>
<feature type="signal peptide" evidence="1">
    <location>
        <begin position="1"/>
        <end position="19"/>
    </location>
</feature>
<keyword evidence="1" id="KW-0732">Signal</keyword>
<organism evidence="2 3">
    <name type="scientific">Xylaria bambusicola</name>
    <dbReference type="NCBI Taxonomy" id="326684"/>
    <lineage>
        <taxon>Eukaryota</taxon>
        <taxon>Fungi</taxon>
        <taxon>Dikarya</taxon>
        <taxon>Ascomycota</taxon>
        <taxon>Pezizomycotina</taxon>
        <taxon>Sordariomycetes</taxon>
        <taxon>Xylariomycetidae</taxon>
        <taxon>Xylariales</taxon>
        <taxon>Xylariaceae</taxon>
        <taxon>Xylaria</taxon>
    </lineage>
</organism>